<feature type="domain" description="OTU" evidence="4">
    <location>
        <begin position="184"/>
        <end position="324"/>
    </location>
</feature>
<reference evidence="5" key="2">
    <citation type="submission" date="2023-06" db="EMBL/GenBank/DDBJ databases">
        <authorList>
            <person name="Swenson N.G."/>
            <person name="Wegrzyn J.L."/>
            <person name="Mcevoy S.L."/>
        </authorList>
    </citation>
    <scope>NUCLEOTIDE SEQUENCE</scope>
    <source>
        <strain evidence="5">NS2018</strain>
        <tissue evidence="5">Leaf</tissue>
    </source>
</reference>
<dbReference type="PANTHER" id="PTHR13312">
    <property type="entry name" value="HIV-INDUCED PROTEIN-7-LIKE PROTEASE"/>
    <property type="match status" value="1"/>
</dbReference>
<comment type="function">
    <text evidence="3">Hydrolase that can remove conjugated ubiquitin from proteins and may therefore play an important regulatory role at the level of protein turnover by preventing degradation.</text>
</comment>
<dbReference type="GO" id="GO:0016579">
    <property type="term" value="P:protein deubiquitination"/>
    <property type="evidence" value="ECO:0007669"/>
    <property type="project" value="TreeGrafter"/>
</dbReference>
<dbReference type="EMBL" id="JAUESC010000380">
    <property type="protein sequence ID" value="KAK0592352.1"/>
    <property type="molecule type" value="Genomic_DNA"/>
</dbReference>
<evidence type="ECO:0000256" key="3">
    <source>
        <dbReference type="RuleBase" id="RU367104"/>
    </source>
</evidence>
<dbReference type="PROSITE" id="PS50802">
    <property type="entry name" value="OTU"/>
    <property type="match status" value="1"/>
</dbReference>
<dbReference type="Gene3D" id="3.90.70.80">
    <property type="match status" value="1"/>
</dbReference>
<dbReference type="PANTHER" id="PTHR13312:SF6">
    <property type="entry name" value="UBIQUITIN THIOESTERASE OTU"/>
    <property type="match status" value="1"/>
</dbReference>
<comment type="subcellular location">
    <subcellularLocation>
        <location evidence="3">Cytoplasm</location>
    </subcellularLocation>
</comment>
<evidence type="ECO:0000313" key="6">
    <source>
        <dbReference type="Proteomes" id="UP001168877"/>
    </source>
</evidence>
<keyword evidence="3" id="KW-0963">Cytoplasm</keyword>
<dbReference type="Proteomes" id="UP001168877">
    <property type="component" value="Unassembled WGS sequence"/>
</dbReference>
<dbReference type="GO" id="GO:0005634">
    <property type="term" value="C:nucleus"/>
    <property type="evidence" value="ECO:0007669"/>
    <property type="project" value="TreeGrafter"/>
</dbReference>
<keyword evidence="3" id="KW-0645">Protease</keyword>
<dbReference type="GO" id="GO:0004843">
    <property type="term" value="F:cysteine-type deubiquitinase activity"/>
    <property type="evidence" value="ECO:0007669"/>
    <property type="project" value="UniProtKB-UniRule"/>
</dbReference>
<reference evidence="5" key="1">
    <citation type="journal article" date="2022" name="Plant J.">
        <title>Strategies of tolerance reflected in two North American maple genomes.</title>
        <authorList>
            <person name="McEvoy S.L."/>
            <person name="Sezen U.U."/>
            <person name="Trouern-Trend A."/>
            <person name="McMahon S.M."/>
            <person name="Schaberg P.G."/>
            <person name="Yang J."/>
            <person name="Wegrzyn J.L."/>
            <person name="Swenson N.G."/>
        </authorList>
    </citation>
    <scope>NUCLEOTIDE SEQUENCE</scope>
    <source>
        <strain evidence="5">NS2018</strain>
    </source>
</reference>
<gene>
    <name evidence="5" type="ORF">LWI29_017669</name>
</gene>
<proteinExistence type="predicted"/>
<dbReference type="AlphaFoldDB" id="A0AA39SKI2"/>
<keyword evidence="2 3" id="KW-0378">Hydrolase</keyword>
<dbReference type="GO" id="GO:0005829">
    <property type="term" value="C:cytosol"/>
    <property type="evidence" value="ECO:0007669"/>
    <property type="project" value="TreeGrafter"/>
</dbReference>
<dbReference type="InterPro" id="IPR003323">
    <property type="entry name" value="OTU_dom"/>
</dbReference>
<comment type="caution">
    <text evidence="5">The sequence shown here is derived from an EMBL/GenBank/DDBJ whole genome shotgun (WGS) entry which is preliminary data.</text>
</comment>
<keyword evidence="3" id="KW-0833">Ubl conjugation pathway</keyword>
<dbReference type="InterPro" id="IPR038765">
    <property type="entry name" value="Papain-like_cys_pep_sf"/>
</dbReference>
<dbReference type="InterPro" id="IPR047947">
    <property type="entry name" value="OTU4_OTU"/>
</dbReference>
<accession>A0AA39SKI2</accession>
<comment type="catalytic activity">
    <reaction evidence="1 3">
        <text>Thiol-dependent hydrolysis of ester, thioester, amide, peptide and isopeptide bonds formed by the C-terminal Gly of ubiquitin (a 76-residue protein attached to proteins as an intracellular targeting signal).</text>
        <dbReference type="EC" id="3.4.19.12"/>
    </reaction>
</comment>
<dbReference type="SUPFAM" id="SSF54001">
    <property type="entry name" value="Cysteine proteinases"/>
    <property type="match status" value="1"/>
</dbReference>
<organism evidence="5 6">
    <name type="scientific">Acer saccharum</name>
    <name type="common">Sugar maple</name>
    <dbReference type="NCBI Taxonomy" id="4024"/>
    <lineage>
        <taxon>Eukaryota</taxon>
        <taxon>Viridiplantae</taxon>
        <taxon>Streptophyta</taxon>
        <taxon>Embryophyta</taxon>
        <taxon>Tracheophyta</taxon>
        <taxon>Spermatophyta</taxon>
        <taxon>Magnoliopsida</taxon>
        <taxon>eudicotyledons</taxon>
        <taxon>Gunneridae</taxon>
        <taxon>Pentapetalae</taxon>
        <taxon>rosids</taxon>
        <taxon>malvids</taxon>
        <taxon>Sapindales</taxon>
        <taxon>Sapindaceae</taxon>
        <taxon>Hippocastanoideae</taxon>
        <taxon>Acereae</taxon>
        <taxon>Acer</taxon>
    </lineage>
</organism>
<dbReference type="GO" id="GO:0030968">
    <property type="term" value="P:endoplasmic reticulum unfolded protein response"/>
    <property type="evidence" value="ECO:0007669"/>
    <property type="project" value="TreeGrafter"/>
</dbReference>
<dbReference type="GO" id="GO:0036503">
    <property type="term" value="P:ERAD pathway"/>
    <property type="evidence" value="ECO:0007669"/>
    <property type="project" value="TreeGrafter"/>
</dbReference>
<evidence type="ECO:0000259" key="4">
    <source>
        <dbReference type="PROSITE" id="PS50802"/>
    </source>
</evidence>
<evidence type="ECO:0000256" key="1">
    <source>
        <dbReference type="ARBA" id="ARBA00000707"/>
    </source>
</evidence>
<dbReference type="CDD" id="cd22760">
    <property type="entry name" value="OTU_plant_OTU4-like"/>
    <property type="match status" value="1"/>
</dbReference>
<keyword evidence="6" id="KW-1185">Reference proteome</keyword>
<keyword evidence="3" id="KW-0788">Thiol protease</keyword>
<dbReference type="EC" id="3.4.19.12" evidence="3"/>
<dbReference type="FunFam" id="3.90.70.80:FF:000007">
    <property type="entry name" value="OTU domain-containing protein"/>
    <property type="match status" value="1"/>
</dbReference>
<protein>
    <recommendedName>
        <fullName evidence="3">Ubiquitin thioesterase OTU</fullName>
        <ecNumber evidence="3">3.4.19.12</ecNumber>
    </recommendedName>
</protein>
<evidence type="ECO:0000256" key="2">
    <source>
        <dbReference type="ARBA" id="ARBA00022801"/>
    </source>
</evidence>
<evidence type="ECO:0000313" key="5">
    <source>
        <dbReference type="EMBL" id="KAK0592352.1"/>
    </source>
</evidence>
<name>A0AA39SKI2_ACESA</name>
<dbReference type="Pfam" id="PF02338">
    <property type="entry name" value="OTU"/>
    <property type="match status" value="1"/>
</dbReference>
<sequence>MLGVLCARHKPWILNSISLFAHSFPAAHHSRFLYGPRHVHFAADLYNRRRFHSTACSLGGASFTGVGGGSGGGAASIWHAILPSAGGGVGQRCECRRRIDKRKPGEGSWNAAWDERPARWLHRADSAWLLFGVCGCLAPVDHWTEASADAVTVVEENSKIVVCDDLNVKSIDVNERNEKSGPGYKVTGVLADGRCLFRAIAHGACLKNGEEAPDENRQRQLADELRAQVVDELLRRREETEWFIEGDFDAYLKRIQQPYVWGGEPELLMASHVLKKLISVFMIDRSSGNLVNIANYGEGYPKDEEGPINVLFHGYGHYDLLETLETPSDQGY</sequence>